<dbReference type="InterPro" id="IPR011006">
    <property type="entry name" value="CheY-like_superfamily"/>
</dbReference>
<dbReference type="InterPro" id="IPR039420">
    <property type="entry name" value="WalR-like"/>
</dbReference>
<keyword evidence="2" id="KW-0902">Two-component regulatory system</keyword>
<keyword evidence="3" id="KW-0805">Transcription regulation</keyword>
<evidence type="ECO:0000259" key="8">
    <source>
        <dbReference type="PROSITE" id="PS50110"/>
    </source>
</evidence>
<accession>A0ABN7QC80</accession>
<feature type="DNA-binding region" description="OmpR/PhoB-type" evidence="7">
    <location>
        <begin position="129"/>
        <end position="228"/>
    </location>
</feature>
<protein>
    <submittedName>
        <fullName evidence="10">Sensory transduction protein regX3</fullName>
    </submittedName>
</protein>
<evidence type="ECO:0000256" key="6">
    <source>
        <dbReference type="PROSITE-ProRule" id="PRU00169"/>
    </source>
</evidence>
<feature type="domain" description="OmpR/PhoB-type" evidence="9">
    <location>
        <begin position="129"/>
        <end position="228"/>
    </location>
</feature>
<keyword evidence="11" id="KW-1185">Reference proteome</keyword>
<feature type="modified residue" description="4-aspartylphosphate" evidence="6">
    <location>
        <position position="52"/>
    </location>
</feature>
<dbReference type="InterPro" id="IPR016032">
    <property type="entry name" value="Sig_transdc_resp-reg_C-effctor"/>
</dbReference>
<dbReference type="Pfam" id="PF00486">
    <property type="entry name" value="Trans_reg_C"/>
    <property type="match status" value="1"/>
</dbReference>
<dbReference type="PROSITE" id="PS50110">
    <property type="entry name" value="RESPONSE_REGULATORY"/>
    <property type="match status" value="1"/>
</dbReference>
<dbReference type="InterPro" id="IPR001789">
    <property type="entry name" value="Sig_transdc_resp-reg_receiver"/>
</dbReference>
<evidence type="ECO:0000313" key="11">
    <source>
        <dbReference type="Proteomes" id="UP000672657"/>
    </source>
</evidence>
<keyword evidence="4 7" id="KW-0238">DNA-binding</keyword>
<evidence type="ECO:0000259" key="9">
    <source>
        <dbReference type="PROSITE" id="PS51755"/>
    </source>
</evidence>
<evidence type="ECO:0000256" key="4">
    <source>
        <dbReference type="ARBA" id="ARBA00023125"/>
    </source>
</evidence>
<evidence type="ECO:0000256" key="3">
    <source>
        <dbReference type="ARBA" id="ARBA00023015"/>
    </source>
</evidence>
<sequence>MVKVFLVSDDRETATATAGLLQEAGHECQLCSSKSGLVNGICGSTADLLLIDARGIDMPCADLIRVIRAGWTHASPIIAMGGDNDERHVADALNAGADDYLAGAVRPLELLARVSAVCRRAGTSSRSAGSIVRAGPYELNCHGQFVNLESTRISLTQKEFELALLLFTNPGRVLSNTLIERTVWGFELDNRSRALAGLISRLRRTLRMGPKTGAAVTPVYSHGYRFDASLPQVVVDPAQQT</sequence>
<dbReference type="SMART" id="SM00862">
    <property type="entry name" value="Trans_reg_C"/>
    <property type="match status" value="1"/>
</dbReference>
<feature type="domain" description="Response regulatory" evidence="8">
    <location>
        <begin position="3"/>
        <end position="118"/>
    </location>
</feature>
<dbReference type="SMART" id="SM00448">
    <property type="entry name" value="REC"/>
    <property type="match status" value="1"/>
</dbReference>
<keyword evidence="1 6" id="KW-0597">Phosphoprotein</keyword>
<reference evidence="10 11" key="1">
    <citation type="submission" date="2021-03" db="EMBL/GenBank/DDBJ databases">
        <authorList>
            <person name="Peeters C."/>
        </authorList>
    </citation>
    <scope>NUCLEOTIDE SEQUENCE [LARGE SCALE GENOMIC DNA]</scope>
    <source>
        <strain evidence="10 11">LMG 26411</strain>
    </source>
</reference>
<gene>
    <name evidence="10" type="primary">regX3_2</name>
    <name evidence="10" type="ORF">LMG26411_05387</name>
</gene>
<evidence type="ECO:0000256" key="1">
    <source>
        <dbReference type="ARBA" id="ARBA00022553"/>
    </source>
</evidence>
<dbReference type="Gene3D" id="1.10.10.10">
    <property type="entry name" value="Winged helix-like DNA-binding domain superfamily/Winged helix DNA-binding domain"/>
    <property type="match status" value="1"/>
</dbReference>
<dbReference type="PANTHER" id="PTHR48111:SF1">
    <property type="entry name" value="TWO-COMPONENT RESPONSE REGULATOR ORR33"/>
    <property type="match status" value="1"/>
</dbReference>
<proteinExistence type="predicted"/>
<comment type="caution">
    <text evidence="10">The sequence shown here is derived from an EMBL/GenBank/DDBJ whole genome shotgun (WGS) entry which is preliminary data.</text>
</comment>
<name>A0ABN7QC80_9BURK</name>
<dbReference type="Gene3D" id="3.40.50.2300">
    <property type="match status" value="1"/>
</dbReference>
<dbReference type="Pfam" id="PF00072">
    <property type="entry name" value="Response_reg"/>
    <property type="match status" value="1"/>
</dbReference>
<keyword evidence="5" id="KW-0804">Transcription</keyword>
<dbReference type="InterPro" id="IPR036388">
    <property type="entry name" value="WH-like_DNA-bd_sf"/>
</dbReference>
<dbReference type="SUPFAM" id="SSF52172">
    <property type="entry name" value="CheY-like"/>
    <property type="match status" value="1"/>
</dbReference>
<dbReference type="Proteomes" id="UP000672657">
    <property type="component" value="Unassembled WGS sequence"/>
</dbReference>
<evidence type="ECO:0000313" key="10">
    <source>
        <dbReference type="EMBL" id="CAG2156846.1"/>
    </source>
</evidence>
<evidence type="ECO:0000256" key="7">
    <source>
        <dbReference type="PROSITE-ProRule" id="PRU01091"/>
    </source>
</evidence>
<dbReference type="PANTHER" id="PTHR48111">
    <property type="entry name" value="REGULATOR OF RPOS"/>
    <property type="match status" value="1"/>
</dbReference>
<organism evidence="10 11">
    <name type="scientific">Cupriavidus numazuensis</name>
    <dbReference type="NCBI Taxonomy" id="221992"/>
    <lineage>
        <taxon>Bacteria</taxon>
        <taxon>Pseudomonadati</taxon>
        <taxon>Pseudomonadota</taxon>
        <taxon>Betaproteobacteria</taxon>
        <taxon>Burkholderiales</taxon>
        <taxon>Burkholderiaceae</taxon>
        <taxon>Cupriavidus</taxon>
    </lineage>
</organism>
<dbReference type="SUPFAM" id="SSF46894">
    <property type="entry name" value="C-terminal effector domain of the bipartite response regulators"/>
    <property type="match status" value="1"/>
</dbReference>
<dbReference type="PROSITE" id="PS51755">
    <property type="entry name" value="OMPR_PHOB"/>
    <property type="match status" value="1"/>
</dbReference>
<dbReference type="EMBL" id="CAJPVI010000038">
    <property type="protein sequence ID" value="CAG2156846.1"/>
    <property type="molecule type" value="Genomic_DNA"/>
</dbReference>
<dbReference type="InterPro" id="IPR001867">
    <property type="entry name" value="OmpR/PhoB-type_DNA-bd"/>
</dbReference>
<evidence type="ECO:0000256" key="5">
    <source>
        <dbReference type="ARBA" id="ARBA00023163"/>
    </source>
</evidence>
<dbReference type="CDD" id="cd00383">
    <property type="entry name" value="trans_reg_C"/>
    <property type="match status" value="1"/>
</dbReference>
<evidence type="ECO:0000256" key="2">
    <source>
        <dbReference type="ARBA" id="ARBA00023012"/>
    </source>
</evidence>